<dbReference type="FunFam" id="2.60.40.10:FF:000155">
    <property type="entry name" value="complement C3 isoform X1"/>
    <property type="match status" value="1"/>
</dbReference>
<dbReference type="FunFam" id="2.60.40.1930:FF:000001">
    <property type="entry name" value="CD109 isoform 3"/>
    <property type="match status" value="1"/>
</dbReference>
<dbReference type="Pfam" id="PF01821">
    <property type="entry name" value="ANATO"/>
    <property type="match status" value="1"/>
</dbReference>
<dbReference type="SUPFAM" id="SSF47686">
    <property type="entry name" value="Anaphylotoxins (complement system)"/>
    <property type="match status" value="1"/>
</dbReference>
<dbReference type="PANTHER" id="PTHR11412">
    <property type="entry name" value="MACROGLOBULIN / COMPLEMENT"/>
    <property type="match status" value="1"/>
</dbReference>
<dbReference type="SUPFAM" id="SSF48239">
    <property type="entry name" value="Terpenoid cyclases/Protein prenyltransferases"/>
    <property type="match status" value="1"/>
</dbReference>
<dbReference type="InterPro" id="IPR001599">
    <property type="entry name" value="Macroglobln_a2"/>
</dbReference>
<dbReference type="Gene3D" id="1.20.50.70">
    <property type="match status" value="1"/>
</dbReference>
<dbReference type="InterPro" id="IPR013783">
    <property type="entry name" value="Ig-like_fold"/>
</dbReference>
<dbReference type="InterPro" id="IPR009048">
    <property type="entry name" value="A-macroglobulin_rcpt-bd"/>
</dbReference>
<protein>
    <submittedName>
        <fullName evidence="10">Complement C4B (Chido/Rodgers blood group)</fullName>
    </submittedName>
</protein>
<evidence type="ECO:0000256" key="3">
    <source>
        <dbReference type="ARBA" id="ARBA00022525"/>
    </source>
</evidence>
<dbReference type="InterPro" id="IPR002890">
    <property type="entry name" value="MG2"/>
</dbReference>
<dbReference type="GeneTree" id="ENSGT00940000155739"/>
<dbReference type="Gene3D" id="2.60.40.1940">
    <property type="match status" value="1"/>
</dbReference>
<dbReference type="Pfam" id="PF07678">
    <property type="entry name" value="TED_complement"/>
    <property type="match status" value="1"/>
</dbReference>
<reference evidence="10" key="1">
    <citation type="submission" date="2025-08" db="UniProtKB">
        <authorList>
            <consortium name="Ensembl"/>
        </authorList>
    </citation>
    <scope>IDENTIFICATION</scope>
</reference>
<dbReference type="PROSITE" id="PS50189">
    <property type="entry name" value="NTR"/>
    <property type="match status" value="1"/>
</dbReference>
<evidence type="ECO:0000256" key="7">
    <source>
        <dbReference type="ARBA" id="ARBA00023157"/>
    </source>
</evidence>
<dbReference type="SUPFAM" id="SSF50242">
    <property type="entry name" value="TIMP-like"/>
    <property type="match status" value="1"/>
</dbReference>
<evidence type="ECO:0000256" key="6">
    <source>
        <dbReference type="ARBA" id="ARBA00022900"/>
    </source>
</evidence>
<dbReference type="SMART" id="SM00643">
    <property type="entry name" value="C345C"/>
    <property type="match status" value="1"/>
</dbReference>
<keyword evidence="11" id="KW-1185">Reference proteome</keyword>
<dbReference type="Proteomes" id="UP000265020">
    <property type="component" value="Unassembled WGS sequence"/>
</dbReference>
<dbReference type="SMART" id="SM01361">
    <property type="entry name" value="A2M_recep"/>
    <property type="match status" value="1"/>
</dbReference>
<keyword evidence="6" id="KW-0722">Serine protease inhibitor</keyword>
<name>A0A3Q2DWZ6_CYPVA</name>
<dbReference type="Gene3D" id="2.60.40.10">
    <property type="entry name" value="Immunoglobulins"/>
    <property type="match status" value="2"/>
</dbReference>
<evidence type="ECO:0000256" key="2">
    <source>
        <dbReference type="ARBA" id="ARBA00010952"/>
    </source>
</evidence>
<keyword evidence="5" id="KW-0732">Signal</keyword>
<dbReference type="Gene3D" id="1.50.10.20">
    <property type="match status" value="1"/>
</dbReference>
<dbReference type="InterPro" id="IPR036595">
    <property type="entry name" value="A-macroglobulin_rcpt-bd_sf"/>
</dbReference>
<keyword evidence="4" id="KW-0646">Protease inhibitor</keyword>
<dbReference type="GO" id="GO:0006956">
    <property type="term" value="P:complement activation"/>
    <property type="evidence" value="ECO:0007669"/>
    <property type="project" value="TreeGrafter"/>
</dbReference>
<dbReference type="GO" id="GO:0004867">
    <property type="term" value="F:serine-type endopeptidase inhibitor activity"/>
    <property type="evidence" value="ECO:0007669"/>
    <property type="project" value="UniProtKB-KW"/>
</dbReference>
<proteinExistence type="inferred from homology"/>
<accession>A0A3Q2DWZ6</accession>
<dbReference type="InterPro" id="IPR000020">
    <property type="entry name" value="Anaphylatoxin/fibulin"/>
</dbReference>
<dbReference type="Pfam" id="PF07677">
    <property type="entry name" value="A2M_recep"/>
    <property type="match status" value="1"/>
</dbReference>
<keyword evidence="7" id="KW-1015">Disulfide bond</keyword>
<keyword evidence="3" id="KW-0964">Secreted</keyword>
<evidence type="ECO:0000313" key="10">
    <source>
        <dbReference type="Ensembl" id="ENSCVAP00000024426.1"/>
    </source>
</evidence>
<dbReference type="Pfam" id="PF01759">
    <property type="entry name" value="NTR"/>
    <property type="match status" value="1"/>
</dbReference>
<dbReference type="PANTHER" id="PTHR11412:SF144">
    <property type="entry name" value="COMPLEMENT C4-B"/>
    <property type="match status" value="1"/>
</dbReference>
<dbReference type="InterPro" id="IPR011626">
    <property type="entry name" value="Alpha-macroglobulin_TED"/>
</dbReference>
<evidence type="ECO:0000256" key="4">
    <source>
        <dbReference type="ARBA" id="ARBA00022690"/>
    </source>
</evidence>
<sequence length="1568" mass="177669">MLSMPLKDRIQSEHCQFVYRVFITAPNVFHLGVKEKVLVQVGGQYLNKRFKVYLESQYGALVSEQETAMCRTEDKPDTVELMIDRDQWSKIGKIPYLHLVAEIPNERQRTITKVLVSKHRGYIFIQTDQPMYNPTQKVNYRIFTLNHMLRPHEESVLISNAAGNKIMNSLRTAAGGIFQGNFPIPSASEMGTFKITAHYEGDEANAAVREFKVQKFVLPSFEVRIEAERHYILLNDQQFDFTISAMYSYGEEVKGGYHCKFGVKKNGELQIISGLKLTGSVRDNFQQPLLSGEVQQGDIYLPILSHKYNIDLSRTRSHFIPGVPLDVVVVVRHPDGTPAVRVPVNISISASEQPFHQGTTDQDGGLFHTFNIISTSEITVDVSTDGLQRSKHLKASSSKRGSYLYISITNKVYNMDESLSVTFNTINGPSNGYIYYLVLSRGTIIENGSLPIGISVKHNLRITANMVPAFRLIGYYHSKNDDIIADSVWVDVRDECEIKVTVIKKMPGIQTELELDLHRQTATVALLAVDKAFYGLKADNKLTPKQVFSTMASYDLGCAYSGGSDPEAVLLDAGLAFASQSVQKWRTSITCESQNVRPRRSVDLNEEKIKLKLEFQDADLQICCTHAFSRIPMRESTCRKRSDRVRLVKGNQTCADAFLKCCLAAEKLRQRKMIEDSQSQLGRTAITDLMEDYFFRTEKMRKFFPPSFEFKHFLVNDKKRHNLFLPDSITTWEIQVITLSPETGLCVVKPLEIRAFKETFVSLRLPYSVKKFEQLSISPVIYNYGERNLTLAVHMEQVEGLCSPASTTTNSYTEITVKKHSSQLVSFSVVPIKTGPLPIKIRLYDIEHDNGIDQLQKTLKVQVYLSVITGRSSKIIYIDGALPDGTVPDSGSNILISIFGGSYVRNLLSPEKVSKLIVLPYGCLEQTMKRLAPTTLALRYLDLSGGWFSLNSVARDKALDYVEHGYIRVLSYNNSNGSFGSWTSVAPSNWLTALVVKILSLIAESQNFGGRVQGRSLRMVQENEINHPVSYLVSIQQSDGSFRDPNPVLHRDVLTGKDRDASMTAFITLALNRSHGFLPPENLNVETSISKATAYLQSQIEELSHPYAVAITAYYLSEGNGQSRAWQKLQSMVKRGMYSLICAYTLFYMNLFYMYQIPPSNRAITIETTAYALLAAVKIGDRSWADKIACWLVSQENYYGGYRSTQDTLMALEALSEYALANPKPPIIDVTADIRIPVKTDMVKLALANSDKIVEADLEVLTNIPALNINRTMRSKIKENYDYYDDDYDSAEEKQTRVARSTFEDWDTPTRSRRDLENEINSDSIVIYTVCVFCLLVSKIIKCMFQSQLKQLPEQYISHYEISPGRVLLYFNELYETKECLTFTANQKVPVGLLQPAPAVFYDYYEPGRCTVFYSLPRRSQLVSKLCSEDVCQCAEISYSAFYLIACFPAYIVEVQEVSFKSNFELYKVRIIEILRTYNDLHVRTDSVRVFAKRLHCKGGLELKMQYLIMGKDGATKDSDGNMQYLLESNTWVERKPLDVECKKSGNIRTCNEFNTFIDEYKTFGCRQ</sequence>
<dbReference type="SMART" id="SM01419">
    <property type="entry name" value="Thiol-ester_cl"/>
    <property type="match status" value="1"/>
</dbReference>
<dbReference type="SUPFAM" id="SSF49410">
    <property type="entry name" value="Alpha-macroglobulin receptor domain"/>
    <property type="match status" value="1"/>
</dbReference>
<feature type="domain" description="NTR" evidence="9">
    <location>
        <begin position="1410"/>
        <end position="1566"/>
    </location>
</feature>
<dbReference type="Pfam" id="PF00207">
    <property type="entry name" value="A2M"/>
    <property type="match status" value="1"/>
</dbReference>
<dbReference type="CDD" id="cd00017">
    <property type="entry name" value="ANATO"/>
    <property type="match status" value="1"/>
</dbReference>
<dbReference type="InterPro" id="IPR008930">
    <property type="entry name" value="Terpenoid_cyclase/PrenylTrfase"/>
</dbReference>
<dbReference type="Gene3D" id="2.20.130.20">
    <property type="match status" value="1"/>
</dbReference>
<dbReference type="InterPro" id="IPR001134">
    <property type="entry name" value="Netrin_domain"/>
</dbReference>
<dbReference type="InterPro" id="IPR050473">
    <property type="entry name" value="A2M/Complement_sys"/>
</dbReference>
<evidence type="ECO:0000256" key="5">
    <source>
        <dbReference type="ARBA" id="ARBA00022729"/>
    </source>
</evidence>
<dbReference type="Pfam" id="PF17791">
    <property type="entry name" value="MG3"/>
    <property type="match status" value="1"/>
</dbReference>
<dbReference type="InterPro" id="IPR040839">
    <property type="entry name" value="MG4"/>
</dbReference>
<dbReference type="InterPro" id="IPR018081">
    <property type="entry name" value="Anaphylatoxin_comp_syst"/>
</dbReference>
<dbReference type="SMART" id="SM01360">
    <property type="entry name" value="A2M"/>
    <property type="match status" value="1"/>
</dbReference>
<dbReference type="Gene3D" id="2.60.40.1930">
    <property type="match status" value="3"/>
</dbReference>
<dbReference type="SMART" id="SM01359">
    <property type="entry name" value="A2M_N_2"/>
    <property type="match status" value="1"/>
</dbReference>
<dbReference type="InterPro" id="IPR041555">
    <property type="entry name" value="MG3"/>
</dbReference>
<dbReference type="Pfam" id="PF01835">
    <property type="entry name" value="MG2"/>
    <property type="match status" value="1"/>
</dbReference>
<comment type="similarity">
    <text evidence="2">Belongs to the protease inhibitor I39 (alpha-2-macroglobulin) family.</text>
</comment>
<evidence type="ECO:0000256" key="1">
    <source>
        <dbReference type="ARBA" id="ARBA00004613"/>
    </source>
</evidence>
<dbReference type="InterPro" id="IPR008993">
    <property type="entry name" value="TIMP-like_OB-fold"/>
</dbReference>
<organism evidence="10 11">
    <name type="scientific">Cyprinodon variegatus</name>
    <name type="common">Sheepshead minnow</name>
    <dbReference type="NCBI Taxonomy" id="28743"/>
    <lineage>
        <taxon>Eukaryota</taxon>
        <taxon>Metazoa</taxon>
        <taxon>Chordata</taxon>
        <taxon>Craniata</taxon>
        <taxon>Vertebrata</taxon>
        <taxon>Euteleostomi</taxon>
        <taxon>Actinopterygii</taxon>
        <taxon>Neopterygii</taxon>
        <taxon>Teleostei</taxon>
        <taxon>Neoteleostei</taxon>
        <taxon>Acanthomorphata</taxon>
        <taxon>Ovalentaria</taxon>
        <taxon>Atherinomorphae</taxon>
        <taxon>Cyprinodontiformes</taxon>
        <taxon>Cyprinodontidae</taxon>
        <taxon>Cyprinodon</taxon>
    </lineage>
</organism>
<dbReference type="Gene3D" id="2.60.40.690">
    <property type="entry name" value="Alpha-macroglobulin, receptor-binding domain"/>
    <property type="match status" value="1"/>
</dbReference>
<dbReference type="Ensembl" id="ENSCVAT00000004225.1">
    <property type="protein sequence ID" value="ENSCVAP00000024426.1"/>
    <property type="gene ID" value="ENSCVAG00000009169.1"/>
</dbReference>
<reference evidence="10" key="2">
    <citation type="submission" date="2025-09" db="UniProtKB">
        <authorList>
            <consortium name="Ensembl"/>
        </authorList>
    </citation>
    <scope>IDENTIFICATION</scope>
</reference>
<dbReference type="Gene3D" id="2.40.50.120">
    <property type="match status" value="1"/>
</dbReference>
<dbReference type="GO" id="GO:0005615">
    <property type="term" value="C:extracellular space"/>
    <property type="evidence" value="ECO:0007669"/>
    <property type="project" value="InterPro"/>
</dbReference>
<dbReference type="InterPro" id="IPR011625">
    <property type="entry name" value="A2M_N_BRD"/>
</dbReference>
<dbReference type="InterPro" id="IPR047565">
    <property type="entry name" value="Alpha-macroglob_thiol-ester_cl"/>
</dbReference>
<dbReference type="CDD" id="cd02896">
    <property type="entry name" value="complement_C3_C4_C5"/>
    <property type="match status" value="1"/>
</dbReference>
<evidence type="ECO:0000259" key="9">
    <source>
        <dbReference type="PROSITE" id="PS50189"/>
    </source>
</evidence>
<comment type="subcellular location">
    <subcellularLocation>
        <location evidence="1">Secreted</location>
    </subcellularLocation>
</comment>
<dbReference type="Pfam" id="PF17789">
    <property type="entry name" value="MG4"/>
    <property type="match status" value="1"/>
</dbReference>
<evidence type="ECO:0000256" key="8">
    <source>
        <dbReference type="ARBA" id="ARBA00023180"/>
    </source>
</evidence>
<keyword evidence="8" id="KW-0325">Glycoprotein</keyword>
<dbReference type="Gene3D" id="1.20.91.20">
    <property type="entry name" value="Anaphylotoxins (complement system)"/>
    <property type="match status" value="1"/>
</dbReference>
<evidence type="ECO:0000313" key="11">
    <source>
        <dbReference type="Proteomes" id="UP000265020"/>
    </source>
</evidence>
<dbReference type="InterPro" id="IPR018933">
    <property type="entry name" value="Netrin_module_non-TIMP"/>
</dbReference>
<dbReference type="Pfam" id="PF07703">
    <property type="entry name" value="A2M_BRD"/>
    <property type="match status" value="1"/>
</dbReference>